<dbReference type="Pfam" id="PF04268">
    <property type="entry name" value="SoxG"/>
    <property type="match status" value="1"/>
</dbReference>
<accession>A0A1I5ZYB4</accession>
<evidence type="ECO:0000313" key="1">
    <source>
        <dbReference type="EMBL" id="SFQ61474.1"/>
    </source>
</evidence>
<dbReference type="RefSeq" id="WP_175497585.1">
    <property type="nucleotide sequence ID" value="NZ_FOXV01000013.1"/>
</dbReference>
<dbReference type="SUPFAM" id="SSF103025">
    <property type="entry name" value="Folate-binding domain"/>
    <property type="match status" value="1"/>
</dbReference>
<dbReference type="AlphaFoldDB" id="A0A1I5ZYB4"/>
<dbReference type="Gene3D" id="3.30.1360.120">
    <property type="entry name" value="Probable tRNA modification gtpase trme, domain 1"/>
    <property type="match status" value="1"/>
</dbReference>
<name>A0A1I5ZYB4_9RHOB</name>
<evidence type="ECO:0000313" key="2">
    <source>
        <dbReference type="Proteomes" id="UP000243106"/>
    </source>
</evidence>
<protein>
    <submittedName>
        <fullName evidence="1">Sarcosine oxidase subunit gamma</fullName>
    </submittedName>
</protein>
<keyword evidence="2" id="KW-1185">Reference proteome</keyword>
<reference evidence="2" key="1">
    <citation type="submission" date="2016-10" db="EMBL/GenBank/DDBJ databases">
        <authorList>
            <person name="Varghese N."/>
            <person name="Submissions S."/>
        </authorList>
    </citation>
    <scope>NUCLEOTIDE SEQUENCE [LARGE SCALE GENOMIC DNA]</scope>
    <source>
        <strain evidence="2">JCM 10271</strain>
    </source>
</reference>
<sequence length="187" mass="19351">MSDIARDGARAAGSVTVDSLGPQGMISVRAKMDDPALASALTELGGLSVPGPLSMSRSGEMAVLWMGPDEVMVLCAYNAAQLLSEKLSASLSGAHALAANVSDARAMFRLTGPENEVREALAKLTPADCAPDALPEGRVRRTRLAQVAGAIWIEEGAANVIAFRSGADYVFGLLKTAAADSARVGYF</sequence>
<dbReference type="Gene3D" id="3.30.70.1520">
    <property type="entry name" value="Heterotetrameric sarcosine oxidase"/>
    <property type="match status" value="1"/>
</dbReference>
<gene>
    <name evidence="1" type="ORF">SAMN05421853_11339</name>
</gene>
<dbReference type="InterPro" id="IPR027266">
    <property type="entry name" value="TrmE/GcvT-like"/>
</dbReference>
<dbReference type="InterPro" id="IPR007375">
    <property type="entry name" value="SoxG"/>
</dbReference>
<dbReference type="Proteomes" id="UP000243106">
    <property type="component" value="Unassembled WGS sequence"/>
</dbReference>
<proteinExistence type="predicted"/>
<dbReference type="EMBL" id="FOXV01000013">
    <property type="protein sequence ID" value="SFQ61474.1"/>
    <property type="molecule type" value="Genomic_DNA"/>
</dbReference>
<organism evidence="1 2">
    <name type="scientific">Roseivivax halotolerans</name>
    <dbReference type="NCBI Taxonomy" id="93684"/>
    <lineage>
        <taxon>Bacteria</taxon>
        <taxon>Pseudomonadati</taxon>
        <taxon>Pseudomonadota</taxon>
        <taxon>Alphaproteobacteria</taxon>
        <taxon>Rhodobacterales</taxon>
        <taxon>Roseobacteraceae</taxon>
        <taxon>Roseivivax</taxon>
    </lineage>
</organism>
<dbReference type="STRING" id="93684.SAMN05421853_11339"/>